<dbReference type="Gene3D" id="3.40.50.720">
    <property type="entry name" value="NAD(P)-binding Rossmann-like Domain"/>
    <property type="match status" value="1"/>
</dbReference>
<gene>
    <name evidence="2" type="ORF">M0638_19885</name>
</gene>
<dbReference type="InterPro" id="IPR002347">
    <property type="entry name" value="SDR_fam"/>
</dbReference>
<accession>A0A9X1YBG1</accession>
<dbReference type="InterPro" id="IPR036291">
    <property type="entry name" value="NAD(P)-bd_dom_sf"/>
</dbReference>
<dbReference type="Proteomes" id="UP001139516">
    <property type="component" value="Unassembled WGS sequence"/>
</dbReference>
<name>A0A9X1YBG1_9PROT</name>
<comment type="caution">
    <text evidence="2">The sequence shown here is derived from an EMBL/GenBank/DDBJ whole genome shotgun (WGS) entry which is preliminary data.</text>
</comment>
<evidence type="ECO:0000313" key="3">
    <source>
        <dbReference type="Proteomes" id="UP001139516"/>
    </source>
</evidence>
<dbReference type="AlphaFoldDB" id="A0A9X1YBG1"/>
<dbReference type="Pfam" id="PF13561">
    <property type="entry name" value="adh_short_C2"/>
    <property type="match status" value="1"/>
</dbReference>
<evidence type="ECO:0000256" key="1">
    <source>
        <dbReference type="ARBA" id="ARBA00006484"/>
    </source>
</evidence>
<dbReference type="PRINTS" id="PR00081">
    <property type="entry name" value="GDHRDH"/>
</dbReference>
<comment type="similarity">
    <text evidence="1">Belongs to the short-chain dehydrogenases/reductases (SDR) family.</text>
</comment>
<dbReference type="RefSeq" id="WP_248668754.1">
    <property type="nucleotide sequence ID" value="NZ_JALPRX010000091.1"/>
</dbReference>
<dbReference type="SUPFAM" id="SSF51735">
    <property type="entry name" value="NAD(P)-binding Rossmann-fold domains"/>
    <property type="match status" value="1"/>
</dbReference>
<reference evidence="2" key="1">
    <citation type="submission" date="2022-04" db="EMBL/GenBank/DDBJ databases">
        <title>Roseomonas acroporae sp. nov., isolated from coral Acropora digitifera.</title>
        <authorList>
            <person name="Sun H."/>
        </authorList>
    </citation>
    <scope>NUCLEOTIDE SEQUENCE</scope>
    <source>
        <strain evidence="2">NAR14</strain>
    </source>
</reference>
<dbReference type="InterPro" id="IPR050259">
    <property type="entry name" value="SDR"/>
</dbReference>
<sequence>MDLGLKGRRALVMGGTKGLGRSIADALAGEGAALVISGRDQSSLDKAAAELKAAGAAAAYGVPADISSAEQIEALADKAVELLGGVDILVINHGGPPPGTALDIRIPDLEAWFPRIVVNPIRIAHKLLPAMQAQKWGRIIVVGSTGMLQPIPGIALSNILRAGMVGWMKTISGQVAKDGVTVNILAPGTIRTDRTKETIGGAAKRQGISMEEAEAASTKEIPAGRLGDPKEYGPMGAFLAGDTGAYITGCIVRVDGGRVKGML</sequence>
<proteinExistence type="inferred from homology"/>
<dbReference type="PANTHER" id="PTHR42879">
    <property type="entry name" value="3-OXOACYL-(ACYL-CARRIER-PROTEIN) REDUCTASE"/>
    <property type="match status" value="1"/>
</dbReference>
<dbReference type="EMBL" id="JALPRX010000091">
    <property type="protein sequence ID" value="MCK8786640.1"/>
    <property type="molecule type" value="Genomic_DNA"/>
</dbReference>
<keyword evidence="3" id="KW-1185">Reference proteome</keyword>
<protein>
    <submittedName>
        <fullName evidence="2">SDR family oxidoreductase</fullName>
    </submittedName>
</protein>
<evidence type="ECO:0000313" key="2">
    <source>
        <dbReference type="EMBL" id="MCK8786640.1"/>
    </source>
</evidence>
<organism evidence="2 3">
    <name type="scientific">Roseomonas acroporae</name>
    <dbReference type="NCBI Taxonomy" id="2937791"/>
    <lineage>
        <taxon>Bacteria</taxon>
        <taxon>Pseudomonadati</taxon>
        <taxon>Pseudomonadota</taxon>
        <taxon>Alphaproteobacteria</taxon>
        <taxon>Acetobacterales</taxon>
        <taxon>Roseomonadaceae</taxon>
        <taxon>Roseomonas</taxon>
    </lineage>
</organism>
<dbReference type="PANTHER" id="PTHR42879:SF6">
    <property type="entry name" value="NADPH-DEPENDENT REDUCTASE BACG"/>
    <property type="match status" value="1"/>
</dbReference>